<dbReference type="Gene3D" id="1.10.287.810">
    <property type="entry name" value="Mitochondrial import inner membrane translocase subunit tim13 like domains"/>
    <property type="match status" value="1"/>
</dbReference>
<feature type="domain" description="Tim10-like" evidence="10">
    <location>
        <begin position="14"/>
        <end position="74"/>
    </location>
</feature>
<name>A0AAW1S6E5_9CHLO</name>
<comment type="similarity">
    <text evidence="1 9">Belongs to the small Tim family.</text>
</comment>
<evidence type="ECO:0000313" key="12">
    <source>
        <dbReference type="Proteomes" id="UP001438707"/>
    </source>
</evidence>
<evidence type="ECO:0000256" key="8">
    <source>
        <dbReference type="ARBA" id="ARBA00023157"/>
    </source>
</evidence>
<dbReference type="PANTHER" id="PTHR11038:SF16">
    <property type="entry name" value="MITOCHONDRIAL IMPORT INNER MEMBRANE TRANSLOCASE SUBUNIT TIM10"/>
    <property type="match status" value="1"/>
</dbReference>
<dbReference type="GO" id="GO:0005743">
    <property type="term" value="C:mitochondrial inner membrane"/>
    <property type="evidence" value="ECO:0007669"/>
    <property type="project" value="UniProtKB-SubCell"/>
</dbReference>
<keyword evidence="12" id="KW-1185">Reference proteome</keyword>
<keyword evidence="7 9" id="KW-0496">Mitochondrion</keyword>
<gene>
    <name evidence="11" type="ORF">WJX74_005300</name>
</gene>
<evidence type="ECO:0000256" key="6">
    <source>
        <dbReference type="ARBA" id="ARBA00023010"/>
    </source>
</evidence>
<dbReference type="EMBL" id="JALJOS010000003">
    <property type="protein sequence ID" value="KAK9841415.1"/>
    <property type="molecule type" value="Genomic_DNA"/>
</dbReference>
<comment type="subcellular location">
    <subcellularLocation>
        <location evidence="9">Mitochondrion inner membrane</location>
        <topology evidence="9">Peripheral membrane protein</topology>
        <orientation evidence="9">Intermembrane side</orientation>
    </subcellularLocation>
</comment>
<keyword evidence="3" id="KW-0479">Metal-binding</keyword>
<dbReference type="Pfam" id="PF02953">
    <property type="entry name" value="zf-Tim10_DDP"/>
    <property type="match status" value="1"/>
</dbReference>
<keyword evidence="8 9" id="KW-1015">Disulfide bond</keyword>
<evidence type="ECO:0000256" key="9">
    <source>
        <dbReference type="RuleBase" id="RU367043"/>
    </source>
</evidence>
<comment type="subunit">
    <text evidence="9">Heterohexamer.</text>
</comment>
<evidence type="ECO:0000259" key="10">
    <source>
        <dbReference type="Pfam" id="PF02953"/>
    </source>
</evidence>
<evidence type="ECO:0000256" key="7">
    <source>
        <dbReference type="ARBA" id="ARBA00023128"/>
    </source>
</evidence>
<keyword evidence="9" id="KW-0472">Membrane</keyword>
<reference evidence="11 12" key="1">
    <citation type="journal article" date="2024" name="Nat. Commun.">
        <title>Phylogenomics reveals the evolutionary origins of lichenization in chlorophyte algae.</title>
        <authorList>
            <person name="Puginier C."/>
            <person name="Libourel C."/>
            <person name="Otte J."/>
            <person name="Skaloud P."/>
            <person name="Haon M."/>
            <person name="Grisel S."/>
            <person name="Petersen M."/>
            <person name="Berrin J.G."/>
            <person name="Delaux P.M."/>
            <person name="Dal Grande F."/>
            <person name="Keller J."/>
        </authorList>
    </citation>
    <scope>NUCLEOTIDE SEQUENCE [LARGE SCALE GENOMIC DNA]</scope>
    <source>
        <strain evidence="11 12">SAG 2145</strain>
    </source>
</reference>
<organism evidence="11 12">
    <name type="scientific">Apatococcus lobatus</name>
    <dbReference type="NCBI Taxonomy" id="904363"/>
    <lineage>
        <taxon>Eukaryota</taxon>
        <taxon>Viridiplantae</taxon>
        <taxon>Chlorophyta</taxon>
        <taxon>core chlorophytes</taxon>
        <taxon>Trebouxiophyceae</taxon>
        <taxon>Chlorellales</taxon>
        <taxon>Chlorellaceae</taxon>
        <taxon>Apatococcus</taxon>
    </lineage>
</organism>
<protein>
    <recommendedName>
        <fullName evidence="9">Mitochondrial import inner membrane translocase subunit</fullName>
    </recommendedName>
</protein>
<evidence type="ECO:0000256" key="3">
    <source>
        <dbReference type="ARBA" id="ARBA00022723"/>
    </source>
</evidence>
<accession>A0AAW1S6E5</accession>
<dbReference type="SUPFAM" id="SSF144122">
    <property type="entry name" value="Tim10-like"/>
    <property type="match status" value="1"/>
</dbReference>
<evidence type="ECO:0000256" key="1">
    <source>
        <dbReference type="ARBA" id="ARBA00006720"/>
    </source>
</evidence>
<dbReference type="InterPro" id="IPR004217">
    <property type="entry name" value="Tim10-like"/>
</dbReference>
<dbReference type="PANTHER" id="PTHR11038">
    <property type="entry name" value="MITOCHONDRIAL IMPORT INNER MEMBRANE TRANSLOCASE SUBUNIT TIM10"/>
    <property type="match status" value="1"/>
</dbReference>
<dbReference type="GO" id="GO:0015031">
    <property type="term" value="P:protein transport"/>
    <property type="evidence" value="ECO:0007669"/>
    <property type="project" value="UniProtKB-KW"/>
</dbReference>
<dbReference type="AlphaFoldDB" id="A0AAW1S6E5"/>
<keyword evidence="9" id="KW-0999">Mitochondrion inner membrane</keyword>
<proteinExistence type="inferred from homology"/>
<keyword evidence="4" id="KW-0862">Zinc</keyword>
<dbReference type="FunFam" id="1.10.287.810:FF:000007">
    <property type="entry name" value="Mitochondrial import inner membrane translocase"/>
    <property type="match status" value="1"/>
</dbReference>
<evidence type="ECO:0000256" key="4">
    <source>
        <dbReference type="ARBA" id="ARBA00022833"/>
    </source>
</evidence>
<dbReference type="Proteomes" id="UP001438707">
    <property type="component" value="Unassembled WGS sequence"/>
</dbReference>
<sequence>MASPSQAELAKSLAMAQQELDYRVDLFNRMTSSCFEKCMDRRYKDGELNVGEHSCVDRCCAKYWQVTGIVGQMLGAQGQGM</sequence>
<keyword evidence="9" id="KW-0143">Chaperone</keyword>
<keyword evidence="5 9" id="KW-0653">Protein transport</keyword>
<comment type="function">
    <text evidence="9">Mitochondrial intermembrane chaperone that participates in the import and insertion of some multi-pass transmembrane proteins into the mitochondrial inner membrane. Also required for the transfer of beta-barrel precursors from the TOM complex to the sorting and assembly machinery (SAM complex) of the outer membrane. Acts as a chaperone-like protein that protects the hydrophobic precursors from aggregation and guide them through the mitochondrial intermembrane space.</text>
</comment>
<dbReference type="GO" id="GO:0045039">
    <property type="term" value="P:protein insertion into mitochondrial inner membrane"/>
    <property type="evidence" value="ECO:0007669"/>
    <property type="project" value="TreeGrafter"/>
</dbReference>
<evidence type="ECO:0000256" key="2">
    <source>
        <dbReference type="ARBA" id="ARBA00022448"/>
    </source>
</evidence>
<evidence type="ECO:0000256" key="5">
    <source>
        <dbReference type="ARBA" id="ARBA00022927"/>
    </source>
</evidence>
<evidence type="ECO:0000313" key="11">
    <source>
        <dbReference type="EMBL" id="KAK9841415.1"/>
    </source>
</evidence>
<comment type="caution">
    <text evidence="11">The sequence shown here is derived from an EMBL/GenBank/DDBJ whole genome shotgun (WGS) entry which is preliminary data.</text>
</comment>
<dbReference type="InterPro" id="IPR035427">
    <property type="entry name" value="Tim10-like_dom_sf"/>
</dbReference>
<comment type="domain">
    <text evidence="9">The twin CX3C motif contains 4 conserved Cys residues that form 2 disulfide bonds in the mitochondrial intermembrane space.</text>
</comment>
<keyword evidence="2 9" id="KW-0813">Transport</keyword>
<keyword evidence="6 9" id="KW-0811">Translocation</keyword>
<dbReference type="GO" id="GO:0046872">
    <property type="term" value="F:metal ion binding"/>
    <property type="evidence" value="ECO:0007669"/>
    <property type="project" value="UniProtKB-KW"/>
</dbReference>